<keyword evidence="3 5" id="KW-0238">DNA-binding</keyword>
<organism evidence="7 8">
    <name type="scientific">Brevibacterium salitolerans</name>
    <dbReference type="NCBI Taxonomy" id="1403566"/>
    <lineage>
        <taxon>Bacteria</taxon>
        <taxon>Bacillati</taxon>
        <taxon>Actinomycetota</taxon>
        <taxon>Actinomycetes</taxon>
        <taxon>Micrococcales</taxon>
        <taxon>Brevibacteriaceae</taxon>
        <taxon>Brevibacterium</taxon>
    </lineage>
</organism>
<evidence type="ECO:0000313" key="8">
    <source>
        <dbReference type="Proteomes" id="UP001500984"/>
    </source>
</evidence>
<keyword evidence="8" id="KW-1185">Reference proteome</keyword>
<accession>A0ABN2WF48</accession>
<comment type="caution">
    <text evidence="7">The sequence shown here is derived from an EMBL/GenBank/DDBJ whole genome shotgun (WGS) entry which is preliminary data.</text>
</comment>
<dbReference type="Proteomes" id="UP001500984">
    <property type="component" value="Unassembled WGS sequence"/>
</dbReference>
<evidence type="ECO:0000256" key="1">
    <source>
        <dbReference type="ARBA" id="ARBA00022491"/>
    </source>
</evidence>
<keyword evidence="4" id="KW-0804">Transcription</keyword>
<dbReference type="InterPro" id="IPR001647">
    <property type="entry name" value="HTH_TetR"/>
</dbReference>
<evidence type="ECO:0000256" key="5">
    <source>
        <dbReference type="PROSITE-ProRule" id="PRU00335"/>
    </source>
</evidence>
<proteinExistence type="predicted"/>
<keyword evidence="2" id="KW-0805">Transcription regulation</keyword>
<keyword evidence="1" id="KW-0678">Repressor</keyword>
<gene>
    <name evidence="7" type="ORF">GCM10009823_06670</name>
</gene>
<dbReference type="InterPro" id="IPR050109">
    <property type="entry name" value="HTH-type_TetR-like_transc_reg"/>
</dbReference>
<feature type="domain" description="HTH tetR-type" evidence="6">
    <location>
        <begin position="1"/>
        <end position="48"/>
    </location>
</feature>
<evidence type="ECO:0000256" key="2">
    <source>
        <dbReference type="ARBA" id="ARBA00023015"/>
    </source>
</evidence>
<evidence type="ECO:0000313" key="7">
    <source>
        <dbReference type="EMBL" id="GAA2090315.1"/>
    </source>
</evidence>
<dbReference type="PANTHER" id="PTHR30055:SF226">
    <property type="entry name" value="HTH-TYPE TRANSCRIPTIONAL REGULATOR PKSA"/>
    <property type="match status" value="1"/>
</dbReference>
<dbReference type="Pfam" id="PF13977">
    <property type="entry name" value="TetR_C_6"/>
    <property type="match status" value="1"/>
</dbReference>
<feature type="DNA-binding region" description="H-T-H motif" evidence="5">
    <location>
        <begin position="11"/>
        <end position="30"/>
    </location>
</feature>
<dbReference type="Gene3D" id="1.10.357.10">
    <property type="entry name" value="Tetracycline Repressor, domain 2"/>
    <property type="match status" value="1"/>
</dbReference>
<sequence length="176" mass="18841">MILRAGLAKASVRAVAEEAGLSVGSLRHYFSEQRELQIYAFELINERAAQRLAAVAGDLPVRDRIEQTMWALLPVTPAQVEEQQIALAFLVESRTDPALAEIVAQDRAAAVDLTRGAILALREAGLADPAVDVETATVELRALLDGLAHAAALHPADMPGHLIRAAVRSWLDGLAP</sequence>
<reference evidence="7 8" key="1">
    <citation type="journal article" date="2019" name="Int. J. Syst. Evol. Microbiol.">
        <title>The Global Catalogue of Microorganisms (GCM) 10K type strain sequencing project: providing services to taxonomists for standard genome sequencing and annotation.</title>
        <authorList>
            <consortium name="The Broad Institute Genomics Platform"/>
            <consortium name="The Broad Institute Genome Sequencing Center for Infectious Disease"/>
            <person name="Wu L."/>
            <person name="Ma J."/>
        </authorList>
    </citation>
    <scope>NUCLEOTIDE SEQUENCE [LARGE SCALE GENOMIC DNA]</scope>
    <source>
        <strain evidence="7 8">JCM 15900</strain>
    </source>
</reference>
<dbReference type="Pfam" id="PF00440">
    <property type="entry name" value="TetR_N"/>
    <property type="match status" value="1"/>
</dbReference>
<dbReference type="PROSITE" id="PS50977">
    <property type="entry name" value="HTH_TETR_2"/>
    <property type="match status" value="1"/>
</dbReference>
<dbReference type="InterPro" id="IPR036271">
    <property type="entry name" value="Tet_transcr_reg_TetR-rel_C_sf"/>
</dbReference>
<dbReference type="InterPro" id="IPR009057">
    <property type="entry name" value="Homeodomain-like_sf"/>
</dbReference>
<name>A0ABN2WF48_9MICO</name>
<dbReference type="SUPFAM" id="SSF48498">
    <property type="entry name" value="Tetracyclin repressor-like, C-terminal domain"/>
    <property type="match status" value="1"/>
</dbReference>
<protein>
    <recommendedName>
        <fullName evidence="6">HTH tetR-type domain-containing protein</fullName>
    </recommendedName>
</protein>
<evidence type="ECO:0000256" key="4">
    <source>
        <dbReference type="ARBA" id="ARBA00023163"/>
    </source>
</evidence>
<evidence type="ECO:0000259" key="6">
    <source>
        <dbReference type="PROSITE" id="PS50977"/>
    </source>
</evidence>
<dbReference type="PANTHER" id="PTHR30055">
    <property type="entry name" value="HTH-TYPE TRANSCRIPTIONAL REGULATOR RUTR"/>
    <property type="match status" value="1"/>
</dbReference>
<dbReference type="EMBL" id="BAAAPZ010000002">
    <property type="protein sequence ID" value="GAA2090315.1"/>
    <property type="molecule type" value="Genomic_DNA"/>
</dbReference>
<dbReference type="SUPFAM" id="SSF46689">
    <property type="entry name" value="Homeodomain-like"/>
    <property type="match status" value="1"/>
</dbReference>
<evidence type="ECO:0000256" key="3">
    <source>
        <dbReference type="ARBA" id="ARBA00023125"/>
    </source>
</evidence>
<dbReference type="InterPro" id="IPR039538">
    <property type="entry name" value="BetI_C"/>
</dbReference>